<dbReference type="GO" id="GO:0005789">
    <property type="term" value="C:endoplasmic reticulum membrane"/>
    <property type="evidence" value="ECO:0007669"/>
    <property type="project" value="UniProtKB-SubCell"/>
</dbReference>
<dbReference type="Proteomes" id="UP000188354">
    <property type="component" value="Chromosome LG06"/>
</dbReference>
<feature type="compositionally biased region" description="Basic and acidic residues" evidence="14">
    <location>
        <begin position="515"/>
        <end position="536"/>
    </location>
</feature>
<evidence type="ECO:0000313" key="18">
    <source>
        <dbReference type="Proteomes" id="UP000188354"/>
    </source>
</evidence>
<dbReference type="PANTHER" id="PTHR47416">
    <property type="entry name" value="BASIC-LEUCINE ZIPPER TRANSCRIPTION FACTOR F-RELATED"/>
    <property type="match status" value="1"/>
</dbReference>
<keyword evidence="10" id="KW-0804">Transcription</keyword>
<feature type="transmembrane region" description="Helical" evidence="15">
    <location>
        <begin position="428"/>
        <end position="450"/>
    </location>
</feature>
<dbReference type="SUPFAM" id="SSF57959">
    <property type="entry name" value="Leucine zipper domain"/>
    <property type="match status" value="1"/>
</dbReference>
<dbReference type="OMA" id="FNHNFGM"/>
<sequence length="807" mass="88749">MPDLIFAAEPQPPPNPPLISSDLGFDDLTSQFNNIPIPSMDSLFDDNALPTEAFASDLDFAMDFGDNDDFEITFDDVDNLCFPPDDQDFLLPDAYNSFGASISPISDDHSDAVHHNDNDCTYDVVNSKSPESGNSAISGDNIYDISRFLNSQVLDSVSFKEEISPANNSGNQDRLNSVDVKASSLWSPDSEEECSNGPVSSHGSWNDGSGVYEAMNSPSLSFDHYRSISSRAHENDDKGVTKTEEIGRGCDLKRKKELSEESAETKTTQYRRSSSVHVENEIQQCVSAVNVNGINGEEEKRKARLTRNRESAQLSRKRKKHYVEELEEKVKAMNSTIADLSSKISFFMAENATLRQQLGAGGVMYPNPPMAPMPYPWIPCAPYIVKPHGSQVPLVPIPRLRPQNPAAAPKSKKQKPESKKSEAKTKKVASISLLGLFFFIMLFGGLVPLVDVKFGGLVNNLTGRSSYVIDRWVYGQDGGKGKVWPVNGGHRNGSERDEDVRFSDGRFSISDRRNYERQRKLEESHERHDLHLDESVRPGGNASEPLVASLYVPRNDKLVKIDGNLIIHSIMASEKTMASQTAAQVKKVKRETGLAIPNSALAIPEAGRNSPQHPHVYRVSPEQRKALGSGSTKTLKDHMKSSATDDGKMQQWFHEGLAGPMLSSGMCTEVFQFDVSPTPGAIVPATSVVNISSENRRNATTLNKSRNRRILHGLPYPLPGSKLNLTEDRIRKSKDDPLHGNSSSMVVSVLVDPKEAADVNVDGVMTPKSLSRIFVVVLMDSVKYVTYSCGLPRASHHLVAASSSIVF</sequence>
<dbReference type="Gene3D" id="1.20.5.170">
    <property type="match status" value="1"/>
</dbReference>
<keyword evidence="12" id="KW-0539">Nucleus</keyword>
<keyword evidence="9 15" id="KW-0472">Membrane</keyword>
<protein>
    <recommendedName>
        <fullName evidence="16">BZIP domain-containing protein</fullName>
    </recommendedName>
</protein>
<evidence type="ECO:0000259" key="16">
    <source>
        <dbReference type="PROSITE" id="PS50217"/>
    </source>
</evidence>
<evidence type="ECO:0000256" key="13">
    <source>
        <dbReference type="ARBA" id="ARBA00065888"/>
    </source>
</evidence>
<proteinExistence type="inferred from homology"/>
<dbReference type="InterPro" id="IPR046347">
    <property type="entry name" value="bZIP_sf"/>
</dbReference>
<evidence type="ECO:0000256" key="5">
    <source>
        <dbReference type="ARBA" id="ARBA00022824"/>
    </source>
</evidence>
<dbReference type="GO" id="GO:0006950">
    <property type="term" value="P:response to stress"/>
    <property type="evidence" value="ECO:0007669"/>
    <property type="project" value="UniProtKB-ARBA"/>
</dbReference>
<dbReference type="PANTHER" id="PTHR47416:SF3">
    <property type="entry name" value="BZIP TRANSCRIPTION FACTOR 17-RELATED"/>
    <property type="match status" value="1"/>
</dbReference>
<keyword evidence="18" id="KW-1185">Reference proteome</keyword>
<accession>A0A1J7HSQ8</accession>
<dbReference type="FunFam" id="1.20.5.170:FF:000085">
    <property type="entry name" value="bZIP transcription factor 49"/>
    <property type="match status" value="1"/>
</dbReference>
<dbReference type="CDD" id="cd14704">
    <property type="entry name" value="bZIP_HY5-like"/>
    <property type="match status" value="1"/>
</dbReference>
<reference evidence="17 18" key="1">
    <citation type="journal article" date="2017" name="Plant Biotechnol. J.">
        <title>A comprehensive draft genome sequence for lupin (Lupinus angustifolius), an emerging health food: insights into plant-microbe interactions and legume evolution.</title>
        <authorList>
            <person name="Hane J.K."/>
            <person name="Ming Y."/>
            <person name="Kamphuis L.G."/>
            <person name="Nelson M.N."/>
            <person name="Garg G."/>
            <person name="Atkins C.A."/>
            <person name="Bayer P.E."/>
            <person name="Bravo A."/>
            <person name="Bringans S."/>
            <person name="Cannon S."/>
            <person name="Edwards D."/>
            <person name="Foley R."/>
            <person name="Gao L.L."/>
            <person name="Harrison M.J."/>
            <person name="Huang W."/>
            <person name="Hurgobin B."/>
            <person name="Li S."/>
            <person name="Liu C.W."/>
            <person name="McGrath A."/>
            <person name="Morahan G."/>
            <person name="Murray J."/>
            <person name="Weller J."/>
            <person name="Jian J."/>
            <person name="Singh K.B."/>
        </authorList>
    </citation>
    <scope>NUCLEOTIDE SEQUENCE [LARGE SCALE GENOMIC DNA]</scope>
    <source>
        <strain evidence="18">cv. Tanjil</strain>
        <tissue evidence="17">Whole plant</tissue>
    </source>
</reference>
<evidence type="ECO:0000256" key="6">
    <source>
        <dbReference type="ARBA" id="ARBA00022989"/>
    </source>
</evidence>
<dbReference type="STRING" id="3871.A0A1J7HSQ8"/>
<keyword evidence="8" id="KW-0238">DNA-binding</keyword>
<feature type="region of interest" description="Disordered" evidence="14">
    <location>
        <begin position="163"/>
        <end position="205"/>
    </location>
</feature>
<evidence type="ECO:0000256" key="4">
    <source>
        <dbReference type="ARBA" id="ARBA00022692"/>
    </source>
</evidence>
<evidence type="ECO:0000256" key="12">
    <source>
        <dbReference type="ARBA" id="ARBA00023242"/>
    </source>
</evidence>
<keyword evidence="11" id="KW-0325">Glycoprotein</keyword>
<evidence type="ECO:0000256" key="2">
    <source>
        <dbReference type="ARBA" id="ARBA00004389"/>
    </source>
</evidence>
<dbReference type="AlphaFoldDB" id="A0A1J7HSQ8"/>
<keyword evidence="6 15" id="KW-1133">Transmembrane helix</keyword>
<dbReference type="InterPro" id="IPR004827">
    <property type="entry name" value="bZIP"/>
</dbReference>
<dbReference type="PROSITE" id="PS50217">
    <property type="entry name" value="BZIP"/>
    <property type="match status" value="1"/>
</dbReference>
<evidence type="ECO:0000256" key="8">
    <source>
        <dbReference type="ARBA" id="ARBA00023125"/>
    </source>
</evidence>
<evidence type="ECO:0000256" key="1">
    <source>
        <dbReference type="ARBA" id="ARBA00004123"/>
    </source>
</evidence>
<evidence type="ECO:0000313" key="17">
    <source>
        <dbReference type="EMBL" id="OIW09474.1"/>
    </source>
</evidence>
<feature type="compositionally biased region" description="Basic and acidic residues" evidence="14">
    <location>
        <begin position="414"/>
        <end position="424"/>
    </location>
</feature>
<evidence type="ECO:0000256" key="15">
    <source>
        <dbReference type="SAM" id="Phobius"/>
    </source>
</evidence>
<evidence type="ECO:0000256" key="14">
    <source>
        <dbReference type="SAM" id="MobiDB-lite"/>
    </source>
</evidence>
<dbReference type="EMBL" id="CM007366">
    <property type="protein sequence ID" value="OIW09474.1"/>
    <property type="molecule type" value="Genomic_DNA"/>
</dbReference>
<dbReference type="Gramene" id="OIW09474">
    <property type="protein sequence ID" value="OIW09474"/>
    <property type="gene ID" value="TanjilG_06346"/>
</dbReference>
<feature type="compositionally biased region" description="Polar residues" evidence="14">
    <location>
        <begin position="165"/>
        <end position="175"/>
    </location>
</feature>
<evidence type="ECO:0000256" key="7">
    <source>
        <dbReference type="ARBA" id="ARBA00023015"/>
    </source>
</evidence>
<name>A0A1J7HSQ8_LUPAN</name>
<evidence type="ECO:0000256" key="10">
    <source>
        <dbReference type="ARBA" id="ARBA00023163"/>
    </source>
</evidence>
<dbReference type="OrthoDB" id="295274at2759"/>
<evidence type="ECO:0000256" key="11">
    <source>
        <dbReference type="ARBA" id="ARBA00023180"/>
    </source>
</evidence>
<evidence type="ECO:0000256" key="9">
    <source>
        <dbReference type="ARBA" id="ARBA00023136"/>
    </source>
</evidence>
<feature type="region of interest" description="Disordered" evidence="14">
    <location>
        <begin position="395"/>
        <end position="424"/>
    </location>
</feature>
<comment type="subcellular location">
    <subcellularLocation>
        <location evidence="2">Endoplasmic reticulum membrane</location>
        <topology evidence="2">Single-pass membrane protein</topology>
    </subcellularLocation>
    <subcellularLocation>
        <location evidence="1">Nucleus</location>
    </subcellularLocation>
</comment>
<dbReference type="Pfam" id="PF00170">
    <property type="entry name" value="bZIP_1"/>
    <property type="match status" value="1"/>
</dbReference>
<dbReference type="GO" id="GO:0003677">
    <property type="term" value="F:DNA binding"/>
    <property type="evidence" value="ECO:0007669"/>
    <property type="project" value="UniProtKB-KW"/>
</dbReference>
<comment type="subunit">
    <text evidence="13">Interacts with BZIP28.</text>
</comment>
<feature type="domain" description="BZIP" evidence="16">
    <location>
        <begin position="298"/>
        <end position="358"/>
    </location>
</feature>
<keyword evidence="4 15" id="KW-0812">Transmembrane</keyword>
<dbReference type="GO" id="GO:0005634">
    <property type="term" value="C:nucleus"/>
    <property type="evidence" value="ECO:0007669"/>
    <property type="project" value="UniProtKB-SubCell"/>
</dbReference>
<feature type="region of interest" description="Disordered" evidence="14">
    <location>
        <begin position="515"/>
        <end position="539"/>
    </location>
</feature>
<keyword evidence="7" id="KW-0805">Transcription regulation</keyword>
<dbReference type="KEGG" id="lang:109350337"/>
<dbReference type="SMART" id="SM00338">
    <property type="entry name" value="BRLZ"/>
    <property type="match status" value="1"/>
</dbReference>
<comment type="similarity">
    <text evidence="3">Belongs to the bZIP family.</text>
</comment>
<evidence type="ECO:0000256" key="3">
    <source>
        <dbReference type="ARBA" id="ARBA00007163"/>
    </source>
</evidence>
<organism evidence="17 18">
    <name type="scientific">Lupinus angustifolius</name>
    <name type="common">Narrow-leaved blue lupine</name>
    <dbReference type="NCBI Taxonomy" id="3871"/>
    <lineage>
        <taxon>Eukaryota</taxon>
        <taxon>Viridiplantae</taxon>
        <taxon>Streptophyta</taxon>
        <taxon>Embryophyta</taxon>
        <taxon>Tracheophyta</taxon>
        <taxon>Spermatophyta</taxon>
        <taxon>Magnoliopsida</taxon>
        <taxon>eudicotyledons</taxon>
        <taxon>Gunneridae</taxon>
        <taxon>Pentapetalae</taxon>
        <taxon>rosids</taxon>
        <taxon>fabids</taxon>
        <taxon>Fabales</taxon>
        <taxon>Fabaceae</taxon>
        <taxon>Papilionoideae</taxon>
        <taxon>50 kb inversion clade</taxon>
        <taxon>genistoids sensu lato</taxon>
        <taxon>core genistoids</taxon>
        <taxon>Genisteae</taxon>
        <taxon>Lupinus</taxon>
    </lineage>
</organism>
<gene>
    <name evidence="17" type="ORF">TanjilG_06346</name>
</gene>
<dbReference type="GO" id="GO:0003700">
    <property type="term" value="F:DNA-binding transcription factor activity"/>
    <property type="evidence" value="ECO:0007669"/>
    <property type="project" value="InterPro"/>
</dbReference>
<feature type="region of interest" description="Disordered" evidence="14">
    <location>
        <begin position="623"/>
        <end position="642"/>
    </location>
</feature>
<keyword evidence="5" id="KW-0256">Endoplasmic reticulum</keyword>